<feature type="domain" description="Amino acid transporter transmembrane" evidence="7">
    <location>
        <begin position="57"/>
        <end position="446"/>
    </location>
</feature>
<dbReference type="PANTHER" id="PTHR22950:SF703">
    <property type="entry name" value="AMINO ACID TRANSPORTER TRANSMEMBRANE DOMAIN-CONTAINING PROTEIN"/>
    <property type="match status" value="1"/>
</dbReference>
<gene>
    <name evidence="9" type="primary">LOC108565273</name>
</gene>
<accession>A0ABM1MZY1</accession>
<sequence length="466" mass="51582">MMRNYNSTGGSREPIWARATHDPEDPIRRLHTDRVQTGSNNAGTDEVSYTQKEKKGLNVFSAAVFIAGEMAGSGVLALPKAIVDSGWIGLIILVVFCFNAGYGGTRLGACWDIIEERYPEHRGRTRNPYTTIAHRAVGKWGSVLVSGCIQFTLFGAGTVYLLLSSQIFQELLIDHFPRTSFCVWFLLIAAVLTPAMWLGSPKEFRIVGVGALLTTAVACVLFFTQIVMDGMNKTVPTRHEVHGFQDFFLSFGTLLFAFGGASTFPTIQNDMENKQKFSTSVTAAFIVILILYLPVTAGGYFIYGEDVTANISMSLSKTSLVTIANILMGVHLVLAFLIVINPVCQELEEIFKVPRHYHWKRSILRTCIIFTMVVIGETIPRFGKILSLVGGSTITLLTFVFPPYFYMKLCGQKNPLWPERHIPGYIRIYLWELIVIGLVGGTASTYSAIKSIFGSGMTVPCYWPSS</sequence>
<evidence type="ECO:0000256" key="5">
    <source>
        <dbReference type="SAM" id="MobiDB-lite"/>
    </source>
</evidence>
<dbReference type="InterPro" id="IPR013057">
    <property type="entry name" value="AA_transpt_TM"/>
</dbReference>
<feature type="compositionally biased region" description="Polar residues" evidence="5">
    <location>
        <begin position="1"/>
        <end position="10"/>
    </location>
</feature>
<dbReference type="PANTHER" id="PTHR22950">
    <property type="entry name" value="AMINO ACID TRANSPORTER"/>
    <property type="match status" value="1"/>
</dbReference>
<feature type="transmembrane region" description="Helical" evidence="6">
    <location>
        <begin position="85"/>
        <end position="102"/>
    </location>
</feature>
<evidence type="ECO:0000259" key="7">
    <source>
        <dbReference type="Pfam" id="PF01490"/>
    </source>
</evidence>
<comment type="subcellular location">
    <subcellularLocation>
        <location evidence="1">Membrane</location>
        <topology evidence="1">Multi-pass membrane protein</topology>
    </subcellularLocation>
</comment>
<evidence type="ECO:0000256" key="3">
    <source>
        <dbReference type="ARBA" id="ARBA00022989"/>
    </source>
</evidence>
<name>A0ABM1MZY1_NICVS</name>
<feature type="transmembrane region" description="Helical" evidence="6">
    <location>
        <begin position="362"/>
        <end position="379"/>
    </location>
</feature>
<feature type="transmembrane region" description="Helical" evidence="6">
    <location>
        <begin position="57"/>
        <end position="79"/>
    </location>
</feature>
<evidence type="ECO:0000313" key="9">
    <source>
        <dbReference type="RefSeq" id="XP_017780131.1"/>
    </source>
</evidence>
<feature type="transmembrane region" description="Helical" evidence="6">
    <location>
        <begin position="247"/>
        <end position="267"/>
    </location>
</feature>
<keyword evidence="8" id="KW-1185">Reference proteome</keyword>
<evidence type="ECO:0000256" key="1">
    <source>
        <dbReference type="ARBA" id="ARBA00004141"/>
    </source>
</evidence>
<organism evidence="8 9">
    <name type="scientific">Nicrophorus vespilloides</name>
    <name type="common">Boreal carrion beetle</name>
    <dbReference type="NCBI Taxonomy" id="110193"/>
    <lineage>
        <taxon>Eukaryota</taxon>
        <taxon>Metazoa</taxon>
        <taxon>Ecdysozoa</taxon>
        <taxon>Arthropoda</taxon>
        <taxon>Hexapoda</taxon>
        <taxon>Insecta</taxon>
        <taxon>Pterygota</taxon>
        <taxon>Neoptera</taxon>
        <taxon>Endopterygota</taxon>
        <taxon>Coleoptera</taxon>
        <taxon>Polyphaga</taxon>
        <taxon>Staphyliniformia</taxon>
        <taxon>Silphidae</taxon>
        <taxon>Nicrophorinae</taxon>
        <taxon>Nicrophorus</taxon>
    </lineage>
</organism>
<keyword evidence="4 6" id="KW-0472">Membrane</keyword>
<feature type="transmembrane region" description="Helical" evidence="6">
    <location>
        <begin position="385"/>
        <end position="407"/>
    </location>
</feature>
<feature type="region of interest" description="Disordered" evidence="5">
    <location>
        <begin position="1"/>
        <end position="22"/>
    </location>
</feature>
<dbReference type="GeneID" id="108565273"/>
<dbReference type="Proteomes" id="UP000695000">
    <property type="component" value="Unplaced"/>
</dbReference>
<reference evidence="9" key="1">
    <citation type="submission" date="2025-08" db="UniProtKB">
        <authorList>
            <consortium name="RefSeq"/>
        </authorList>
    </citation>
    <scope>IDENTIFICATION</scope>
    <source>
        <tissue evidence="9">Whole Larva</tissue>
    </source>
</reference>
<feature type="transmembrane region" description="Helical" evidence="6">
    <location>
        <begin position="143"/>
        <end position="163"/>
    </location>
</feature>
<dbReference type="Pfam" id="PF01490">
    <property type="entry name" value="Aa_trans"/>
    <property type="match status" value="1"/>
</dbReference>
<keyword evidence="2 6" id="KW-0812">Transmembrane</keyword>
<evidence type="ECO:0000256" key="2">
    <source>
        <dbReference type="ARBA" id="ARBA00022692"/>
    </source>
</evidence>
<dbReference type="Gene3D" id="1.20.1740.10">
    <property type="entry name" value="Amino acid/polyamine transporter I"/>
    <property type="match status" value="1"/>
</dbReference>
<proteinExistence type="predicted"/>
<protein>
    <submittedName>
        <fullName evidence="9">Amino acid transporter ANTL1-like isoform X1</fullName>
    </submittedName>
</protein>
<evidence type="ECO:0000256" key="4">
    <source>
        <dbReference type="ARBA" id="ARBA00023136"/>
    </source>
</evidence>
<dbReference type="RefSeq" id="XP_017780131.1">
    <property type="nucleotide sequence ID" value="XM_017924642.1"/>
</dbReference>
<evidence type="ECO:0000256" key="6">
    <source>
        <dbReference type="SAM" id="Phobius"/>
    </source>
</evidence>
<evidence type="ECO:0000313" key="8">
    <source>
        <dbReference type="Proteomes" id="UP000695000"/>
    </source>
</evidence>
<feature type="transmembrane region" description="Helical" evidence="6">
    <location>
        <begin position="206"/>
        <end position="227"/>
    </location>
</feature>
<feature type="transmembrane region" description="Helical" evidence="6">
    <location>
        <begin position="323"/>
        <end position="341"/>
    </location>
</feature>
<feature type="transmembrane region" description="Helical" evidence="6">
    <location>
        <begin position="183"/>
        <end position="199"/>
    </location>
</feature>
<keyword evidence="3 6" id="KW-1133">Transmembrane helix</keyword>
<feature type="transmembrane region" description="Helical" evidence="6">
    <location>
        <begin position="428"/>
        <end position="449"/>
    </location>
</feature>
<feature type="transmembrane region" description="Helical" evidence="6">
    <location>
        <begin position="279"/>
        <end position="303"/>
    </location>
</feature>